<evidence type="ECO:0000256" key="1">
    <source>
        <dbReference type="SAM" id="MobiDB-lite"/>
    </source>
</evidence>
<dbReference type="Proteomes" id="UP000609323">
    <property type="component" value="Unassembled WGS sequence"/>
</dbReference>
<comment type="caution">
    <text evidence="2">The sequence shown here is derived from an EMBL/GenBank/DDBJ whole genome shotgun (WGS) entry which is preliminary data.</text>
</comment>
<sequence length="58" mass="6475">MGNAEIDRKHVTDVSQQSTKPHSPSMPEAAADPFIQLSGVDRTNRSRKRQAQKDITNK</sequence>
<dbReference type="EMBL" id="BMHF01000003">
    <property type="protein sequence ID" value="GGA30015.1"/>
    <property type="molecule type" value="Genomic_DNA"/>
</dbReference>
<proteinExistence type="predicted"/>
<feature type="region of interest" description="Disordered" evidence="1">
    <location>
        <begin position="1"/>
        <end position="58"/>
    </location>
</feature>
<evidence type="ECO:0008006" key="4">
    <source>
        <dbReference type="Google" id="ProtNLM"/>
    </source>
</evidence>
<evidence type="ECO:0000313" key="2">
    <source>
        <dbReference type="EMBL" id="GGA30015.1"/>
    </source>
</evidence>
<feature type="compositionally biased region" description="Basic and acidic residues" evidence="1">
    <location>
        <begin position="1"/>
        <end position="12"/>
    </location>
</feature>
<gene>
    <name evidence="2" type="ORF">GCM10010917_13880</name>
</gene>
<name>A0ABQ1FUH4_9BACL</name>
<accession>A0ABQ1FUH4</accession>
<keyword evidence="3" id="KW-1185">Reference proteome</keyword>
<reference evidence="3" key="1">
    <citation type="journal article" date="2019" name="Int. J. Syst. Evol. Microbiol.">
        <title>The Global Catalogue of Microorganisms (GCM) 10K type strain sequencing project: providing services to taxonomists for standard genome sequencing and annotation.</title>
        <authorList>
            <consortium name="The Broad Institute Genomics Platform"/>
            <consortium name="The Broad Institute Genome Sequencing Center for Infectious Disease"/>
            <person name="Wu L."/>
            <person name="Ma J."/>
        </authorList>
    </citation>
    <scope>NUCLEOTIDE SEQUENCE [LARGE SCALE GENOMIC DNA]</scope>
    <source>
        <strain evidence="3">CGMCC 1.15044</strain>
    </source>
</reference>
<feature type="compositionally biased region" description="Polar residues" evidence="1">
    <location>
        <begin position="13"/>
        <end position="22"/>
    </location>
</feature>
<protein>
    <recommendedName>
        <fullName evidence="4">YfhD family protein</fullName>
    </recommendedName>
</protein>
<organism evidence="2 3">
    <name type="scientific">Paenibacillus physcomitrellae</name>
    <dbReference type="NCBI Taxonomy" id="1619311"/>
    <lineage>
        <taxon>Bacteria</taxon>
        <taxon>Bacillati</taxon>
        <taxon>Bacillota</taxon>
        <taxon>Bacilli</taxon>
        <taxon>Bacillales</taxon>
        <taxon>Paenibacillaceae</taxon>
        <taxon>Paenibacillus</taxon>
    </lineage>
</organism>
<evidence type="ECO:0000313" key="3">
    <source>
        <dbReference type="Proteomes" id="UP000609323"/>
    </source>
</evidence>